<dbReference type="PANTHER" id="PTHR33653:SF1">
    <property type="entry name" value="RIBONUCLEASE VAPC2"/>
    <property type="match status" value="1"/>
</dbReference>
<sequence>MKKALLDTNILSHFLRGQGSVVAKLNEYGQFYDFLTFSILTYYEIKAGLTYRDSRKLLNQFEEIARESEILLLYLPTMDIASKIHTDLRQQGVAIAPIDLLIAASAIEHGCTLITANVQHFQNIQGLRYENWAQ</sequence>
<evidence type="ECO:0000256" key="7">
    <source>
        <dbReference type="ARBA" id="ARBA00038093"/>
    </source>
</evidence>
<dbReference type="Pfam" id="PF01850">
    <property type="entry name" value="PIN"/>
    <property type="match status" value="1"/>
</dbReference>
<dbReference type="SUPFAM" id="SSF88723">
    <property type="entry name" value="PIN domain-like"/>
    <property type="match status" value="1"/>
</dbReference>
<evidence type="ECO:0000313" key="10">
    <source>
        <dbReference type="Proteomes" id="UP001050975"/>
    </source>
</evidence>
<protein>
    <submittedName>
        <fullName evidence="9">PilT protein domain protein</fullName>
    </submittedName>
</protein>
<dbReference type="AlphaFoldDB" id="A0AAV3XF96"/>
<evidence type="ECO:0000256" key="5">
    <source>
        <dbReference type="ARBA" id="ARBA00022801"/>
    </source>
</evidence>
<evidence type="ECO:0000256" key="1">
    <source>
        <dbReference type="ARBA" id="ARBA00001946"/>
    </source>
</evidence>
<dbReference type="GO" id="GO:0004518">
    <property type="term" value="F:nuclease activity"/>
    <property type="evidence" value="ECO:0007669"/>
    <property type="project" value="UniProtKB-KW"/>
</dbReference>
<evidence type="ECO:0000256" key="3">
    <source>
        <dbReference type="ARBA" id="ARBA00022722"/>
    </source>
</evidence>
<dbReference type="Gene3D" id="3.40.50.1010">
    <property type="entry name" value="5'-nuclease"/>
    <property type="match status" value="1"/>
</dbReference>
<keyword evidence="2" id="KW-1277">Toxin-antitoxin system</keyword>
<reference evidence="9" key="1">
    <citation type="submission" date="2019-10" db="EMBL/GenBank/DDBJ databases">
        <title>Draft genome sequece of Microseira wollei NIES-4236.</title>
        <authorList>
            <person name="Yamaguchi H."/>
            <person name="Suzuki S."/>
            <person name="Kawachi M."/>
        </authorList>
    </citation>
    <scope>NUCLEOTIDE SEQUENCE</scope>
    <source>
        <strain evidence="9">NIES-4236</strain>
    </source>
</reference>
<evidence type="ECO:0000256" key="4">
    <source>
        <dbReference type="ARBA" id="ARBA00022723"/>
    </source>
</evidence>
<organism evidence="9 10">
    <name type="scientific">Microseira wollei NIES-4236</name>
    <dbReference type="NCBI Taxonomy" id="2530354"/>
    <lineage>
        <taxon>Bacteria</taxon>
        <taxon>Bacillati</taxon>
        <taxon>Cyanobacteriota</taxon>
        <taxon>Cyanophyceae</taxon>
        <taxon>Oscillatoriophycideae</taxon>
        <taxon>Aerosakkonematales</taxon>
        <taxon>Aerosakkonemataceae</taxon>
        <taxon>Microseira</taxon>
    </lineage>
</organism>
<accession>A0AAV3XF96</accession>
<dbReference type="InterPro" id="IPR002716">
    <property type="entry name" value="PIN_dom"/>
</dbReference>
<evidence type="ECO:0000256" key="6">
    <source>
        <dbReference type="ARBA" id="ARBA00022842"/>
    </source>
</evidence>
<keyword evidence="6" id="KW-0460">Magnesium</keyword>
<evidence type="ECO:0000259" key="8">
    <source>
        <dbReference type="Pfam" id="PF01850"/>
    </source>
</evidence>
<dbReference type="GO" id="GO:0016787">
    <property type="term" value="F:hydrolase activity"/>
    <property type="evidence" value="ECO:0007669"/>
    <property type="project" value="UniProtKB-KW"/>
</dbReference>
<dbReference type="EMBL" id="BLAY01000064">
    <property type="protein sequence ID" value="GET39356.1"/>
    <property type="molecule type" value="Genomic_DNA"/>
</dbReference>
<keyword evidence="5" id="KW-0378">Hydrolase</keyword>
<comment type="caution">
    <text evidence="9">The sequence shown here is derived from an EMBL/GenBank/DDBJ whole genome shotgun (WGS) entry which is preliminary data.</text>
</comment>
<keyword evidence="4" id="KW-0479">Metal-binding</keyword>
<name>A0AAV3XF96_9CYAN</name>
<evidence type="ECO:0000256" key="2">
    <source>
        <dbReference type="ARBA" id="ARBA00022649"/>
    </source>
</evidence>
<keyword evidence="3" id="KW-0540">Nuclease</keyword>
<proteinExistence type="inferred from homology"/>
<dbReference type="PANTHER" id="PTHR33653">
    <property type="entry name" value="RIBONUCLEASE VAPC2"/>
    <property type="match status" value="1"/>
</dbReference>
<comment type="similarity">
    <text evidence="7">Belongs to the PINc/VapC protein family.</text>
</comment>
<dbReference type="InterPro" id="IPR050556">
    <property type="entry name" value="Type_II_TA_system_RNase"/>
</dbReference>
<comment type="cofactor">
    <cofactor evidence="1">
        <name>Mg(2+)</name>
        <dbReference type="ChEBI" id="CHEBI:18420"/>
    </cofactor>
</comment>
<dbReference type="InterPro" id="IPR029060">
    <property type="entry name" value="PIN-like_dom_sf"/>
</dbReference>
<dbReference type="RefSeq" id="WP_226584656.1">
    <property type="nucleotide sequence ID" value="NZ_BLAY01000064.1"/>
</dbReference>
<dbReference type="GO" id="GO:0046872">
    <property type="term" value="F:metal ion binding"/>
    <property type="evidence" value="ECO:0007669"/>
    <property type="project" value="UniProtKB-KW"/>
</dbReference>
<dbReference type="CDD" id="cd18744">
    <property type="entry name" value="PIN_VapC4-5_FitB-like"/>
    <property type="match status" value="1"/>
</dbReference>
<evidence type="ECO:0000313" key="9">
    <source>
        <dbReference type="EMBL" id="GET39356.1"/>
    </source>
</evidence>
<feature type="domain" description="PIN" evidence="8">
    <location>
        <begin position="5"/>
        <end position="122"/>
    </location>
</feature>
<keyword evidence="10" id="KW-1185">Reference proteome</keyword>
<dbReference type="Proteomes" id="UP001050975">
    <property type="component" value="Unassembled WGS sequence"/>
</dbReference>
<gene>
    <name evidence="9" type="ORF">MiSe_41240</name>
</gene>